<organism evidence="1 2">
    <name type="scientific">Caerostris darwini</name>
    <dbReference type="NCBI Taxonomy" id="1538125"/>
    <lineage>
        <taxon>Eukaryota</taxon>
        <taxon>Metazoa</taxon>
        <taxon>Ecdysozoa</taxon>
        <taxon>Arthropoda</taxon>
        <taxon>Chelicerata</taxon>
        <taxon>Arachnida</taxon>
        <taxon>Araneae</taxon>
        <taxon>Araneomorphae</taxon>
        <taxon>Entelegynae</taxon>
        <taxon>Araneoidea</taxon>
        <taxon>Araneidae</taxon>
        <taxon>Caerostris</taxon>
    </lineage>
</organism>
<dbReference type="EMBL" id="BPLQ01003260">
    <property type="protein sequence ID" value="GIX98961.1"/>
    <property type="molecule type" value="Genomic_DNA"/>
</dbReference>
<gene>
    <name evidence="1" type="ORF">CDAR_540501</name>
</gene>
<dbReference type="Proteomes" id="UP001054837">
    <property type="component" value="Unassembled WGS sequence"/>
</dbReference>
<proteinExistence type="predicted"/>
<evidence type="ECO:0000313" key="1">
    <source>
        <dbReference type="EMBL" id="GIX98961.1"/>
    </source>
</evidence>
<comment type="caution">
    <text evidence="1">The sequence shown here is derived from an EMBL/GenBank/DDBJ whole genome shotgun (WGS) entry which is preliminary data.</text>
</comment>
<accession>A0AAV4PS27</accession>
<protein>
    <submittedName>
        <fullName evidence="1">Uncharacterized protein</fullName>
    </submittedName>
</protein>
<keyword evidence="2" id="KW-1185">Reference proteome</keyword>
<reference evidence="1 2" key="1">
    <citation type="submission" date="2021-06" db="EMBL/GenBank/DDBJ databases">
        <title>Caerostris darwini draft genome.</title>
        <authorList>
            <person name="Kono N."/>
            <person name="Arakawa K."/>
        </authorList>
    </citation>
    <scope>NUCLEOTIDE SEQUENCE [LARGE SCALE GENOMIC DNA]</scope>
</reference>
<evidence type="ECO:0000313" key="2">
    <source>
        <dbReference type="Proteomes" id="UP001054837"/>
    </source>
</evidence>
<dbReference type="AlphaFoldDB" id="A0AAV4PS27"/>
<sequence>MGSWAWPAKWDKKQQQQQHIQHQKFGIQNHLLLPQFLFRATLSCPNDTPVCPESRRSNLSIPCHPDRQSKPVFKKRTQVRRPMWDGNLDPRHVEEEFVSE</sequence>
<name>A0AAV4PS27_9ARAC</name>